<evidence type="ECO:0000256" key="2">
    <source>
        <dbReference type="ARBA" id="ARBA00018426"/>
    </source>
</evidence>
<evidence type="ECO:0000259" key="7">
    <source>
        <dbReference type="Pfam" id="PF01902"/>
    </source>
</evidence>
<comment type="catalytic activity">
    <reaction evidence="5">
        <text>diphthine-[translation elongation factor 2] + NH4(+) + ATP = diphthamide-[translation elongation factor 2] + AMP + diphosphate + H(+)</text>
        <dbReference type="Rhea" id="RHEA:19753"/>
        <dbReference type="Rhea" id="RHEA-COMP:10172"/>
        <dbReference type="Rhea" id="RHEA-COMP:10174"/>
        <dbReference type="ChEBI" id="CHEBI:15378"/>
        <dbReference type="ChEBI" id="CHEBI:16692"/>
        <dbReference type="ChEBI" id="CHEBI:28938"/>
        <dbReference type="ChEBI" id="CHEBI:30616"/>
        <dbReference type="ChEBI" id="CHEBI:33019"/>
        <dbReference type="ChEBI" id="CHEBI:82696"/>
        <dbReference type="ChEBI" id="CHEBI:456215"/>
        <dbReference type="EC" id="6.3.1.14"/>
    </reaction>
</comment>
<evidence type="ECO:0000256" key="5">
    <source>
        <dbReference type="ARBA" id="ARBA00048108"/>
    </source>
</evidence>
<name>W9ZNM1_9EURO</name>
<dbReference type="Proteomes" id="UP000019484">
    <property type="component" value="Unassembled WGS sequence"/>
</dbReference>
<dbReference type="STRING" id="1182541.W9ZNM1"/>
<dbReference type="HOGENOM" id="CLU_010289_2_0_1"/>
<feature type="compositionally biased region" description="Acidic residues" evidence="6">
    <location>
        <begin position="624"/>
        <end position="637"/>
    </location>
</feature>
<dbReference type="Pfam" id="PF01902">
    <property type="entry name" value="Diphthami_syn_2"/>
    <property type="match status" value="1"/>
</dbReference>
<proteinExistence type="predicted"/>
<dbReference type="EMBL" id="AMWN01000001">
    <property type="protein sequence ID" value="EXJ96079.1"/>
    <property type="molecule type" value="Genomic_DNA"/>
</dbReference>
<evidence type="ECO:0000313" key="8">
    <source>
        <dbReference type="EMBL" id="EXJ96079.1"/>
    </source>
</evidence>
<sequence>MAESLNVIALISGGKDSLYSILHCLENGHKVVALANLYPPPRPASQSQNGRKASHSHGSEHEIEGKDEDEDEDEDLNSFMYQTVGYSIIPLYAECLGLPLYRREIHGSALQTGRYYDASNLVTNSGSESSPDETEDLVPLLQDIMERHPKANALCSGAILSTYQRTRVESIAFRLGLTPLAYLWQYPALPPPVGRDDSLTGLLDDMAAAGCDARIIKIASGGIKESLLWANVADPKTRSRLVAGLNPFFPDHEFWLRGAVLGEGGEYETLAIRGPNRLWKKRIEIPQGTRPAVAGDGGVSYIRLAGAKTVQNEPDSSEQEEEGVRVPRALDPQFEAVRTQIQGVGSDSSAVEGEKERGLEQKPSEDTPSAVVLQLSQNVTATCLAISNITATSTVGADVTGTPTDQMRQICKILNSLLADLPSSNGLDCRPTTSNIVFSTLLLREVSHFGAVNSVYATLFRSGEPNPPARVTFACDLPEGVEVSLSIILDFRPRQARRGLHVQSRSYWAPANIGPYSQAICVPLNDSQDFSVNVHDAGLVELVHIAGQIPLIPHSMKVSDGSFLDQAVLSLQHLWRIGQERGVDLWPWGVALVKKSINISAQALEASQVWQQVNLIGTRPEQDSSSDETGEDEDGPDAWDRQYNRFSQYGATVAQTTVGEHLHMLPNPRVLREASSKSRFVPPFIAAEVVSLPRDATVEWWSLGVANLPKLPESVPRISTSRQDYTWGSICRVSVHPPKKERNQEHDRKQDQDQSASNTTDTTINLMTVLIHSPLHHPTSSIREGIDVVEQDLAAFLSGRTDSGTSSSLEVVHGTAFVSAEYQTPWSKKQKQKQDQDWDQSLFANLTVIPCKSVHGRASSSSSNSGLADQGNEDKSSENFQPAVQAGSDSPPRVSKKSVAQEASSTSTAFKNNAAQSCQPQPLAAALTMRIDGHNSSSSQYRLAIR</sequence>
<dbReference type="OrthoDB" id="686384at2759"/>
<dbReference type="InterPro" id="IPR035959">
    <property type="entry name" value="RutC-like_sf"/>
</dbReference>
<evidence type="ECO:0000256" key="1">
    <source>
        <dbReference type="ARBA" id="ARBA00012089"/>
    </source>
</evidence>
<reference evidence="8 9" key="1">
    <citation type="submission" date="2013-03" db="EMBL/GenBank/DDBJ databases">
        <title>The Genome Sequence of Capronia coronata CBS 617.96.</title>
        <authorList>
            <consortium name="The Broad Institute Genomics Platform"/>
            <person name="Cuomo C."/>
            <person name="de Hoog S."/>
            <person name="Gorbushina A."/>
            <person name="Walker B."/>
            <person name="Young S.K."/>
            <person name="Zeng Q."/>
            <person name="Gargeya S."/>
            <person name="Fitzgerald M."/>
            <person name="Haas B."/>
            <person name="Abouelleil A."/>
            <person name="Allen A.W."/>
            <person name="Alvarado L."/>
            <person name="Arachchi H.M."/>
            <person name="Berlin A.M."/>
            <person name="Chapman S.B."/>
            <person name="Gainer-Dewar J."/>
            <person name="Goldberg J."/>
            <person name="Griggs A."/>
            <person name="Gujja S."/>
            <person name="Hansen M."/>
            <person name="Howarth C."/>
            <person name="Imamovic A."/>
            <person name="Ireland A."/>
            <person name="Larimer J."/>
            <person name="McCowan C."/>
            <person name="Murphy C."/>
            <person name="Pearson M."/>
            <person name="Poon T.W."/>
            <person name="Priest M."/>
            <person name="Roberts A."/>
            <person name="Saif S."/>
            <person name="Shea T."/>
            <person name="Sisk P."/>
            <person name="Sykes S."/>
            <person name="Wortman J."/>
            <person name="Nusbaum C."/>
            <person name="Birren B."/>
        </authorList>
    </citation>
    <scope>NUCLEOTIDE SEQUENCE [LARGE SCALE GENOMIC DNA]</scope>
    <source>
        <strain evidence="8 9">CBS 617.96</strain>
    </source>
</reference>
<protein>
    <recommendedName>
        <fullName evidence="2">Diphthine--ammonia ligase</fullName>
        <ecNumber evidence="1">6.3.1.14</ecNumber>
    </recommendedName>
    <alternativeName>
        <fullName evidence="3">Diphthamide synthase</fullName>
    </alternativeName>
    <alternativeName>
        <fullName evidence="4">Diphthamide synthetase</fullName>
    </alternativeName>
</protein>
<gene>
    <name evidence="8" type="ORF">A1O1_01205</name>
</gene>
<feature type="region of interest" description="Disordered" evidence="6">
    <location>
        <begin position="617"/>
        <end position="640"/>
    </location>
</feature>
<accession>W9ZNM1</accession>
<feature type="region of interest" description="Disordered" evidence="6">
    <location>
        <begin position="736"/>
        <end position="761"/>
    </location>
</feature>
<dbReference type="Gene3D" id="3.40.50.620">
    <property type="entry name" value="HUPs"/>
    <property type="match status" value="1"/>
</dbReference>
<feature type="region of interest" description="Disordered" evidence="6">
    <location>
        <begin position="341"/>
        <end position="368"/>
    </location>
</feature>
<dbReference type="SUPFAM" id="SSF52402">
    <property type="entry name" value="Adenine nucleotide alpha hydrolases-like"/>
    <property type="match status" value="1"/>
</dbReference>
<dbReference type="SUPFAM" id="SSF55298">
    <property type="entry name" value="YjgF-like"/>
    <property type="match status" value="2"/>
</dbReference>
<dbReference type="GeneID" id="19156107"/>
<dbReference type="eggNOG" id="KOG2317">
    <property type="taxonomic scope" value="Eukaryota"/>
</dbReference>
<dbReference type="InterPro" id="IPR030662">
    <property type="entry name" value="DPH6/MJ0570"/>
</dbReference>
<dbReference type="Gene3D" id="3.90.1490.10">
    <property type="entry name" value="putative n-type atp pyrophosphatase, domain 2"/>
    <property type="match status" value="1"/>
</dbReference>
<feature type="region of interest" description="Disordered" evidence="6">
    <location>
        <begin position="39"/>
        <end position="73"/>
    </location>
</feature>
<feature type="compositionally biased region" description="Basic and acidic residues" evidence="6">
    <location>
        <begin position="738"/>
        <end position="752"/>
    </location>
</feature>
<evidence type="ECO:0000256" key="3">
    <source>
        <dbReference type="ARBA" id="ARBA00029814"/>
    </source>
</evidence>
<feature type="compositionally biased region" description="Polar residues" evidence="6">
    <location>
        <begin position="901"/>
        <end position="918"/>
    </location>
</feature>
<dbReference type="GO" id="GO:0017178">
    <property type="term" value="F:diphthine-ammonia ligase activity"/>
    <property type="evidence" value="ECO:0007669"/>
    <property type="project" value="UniProtKB-EC"/>
</dbReference>
<evidence type="ECO:0000313" key="9">
    <source>
        <dbReference type="Proteomes" id="UP000019484"/>
    </source>
</evidence>
<evidence type="ECO:0000256" key="4">
    <source>
        <dbReference type="ARBA" id="ARBA00031552"/>
    </source>
</evidence>
<feature type="compositionally biased region" description="Basic and acidic residues" evidence="6">
    <location>
        <begin position="352"/>
        <end position="365"/>
    </location>
</feature>
<organism evidence="8 9">
    <name type="scientific">Capronia coronata CBS 617.96</name>
    <dbReference type="NCBI Taxonomy" id="1182541"/>
    <lineage>
        <taxon>Eukaryota</taxon>
        <taxon>Fungi</taxon>
        <taxon>Dikarya</taxon>
        <taxon>Ascomycota</taxon>
        <taxon>Pezizomycotina</taxon>
        <taxon>Eurotiomycetes</taxon>
        <taxon>Chaetothyriomycetidae</taxon>
        <taxon>Chaetothyriales</taxon>
        <taxon>Herpotrichiellaceae</taxon>
        <taxon>Capronia</taxon>
    </lineage>
</organism>
<dbReference type="CDD" id="cd01994">
    <property type="entry name" value="AANH_PF0828-like"/>
    <property type="match status" value="1"/>
</dbReference>
<feature type="region of interest" description="Disordered" evidence="6">
    <location>
        <begin position="854"/>
        <end position="918"/>
    </location>
</feature>
<dbReference type="EC" id="6.3.1.14" evidence="1"/>
<dbReference type="RefSeq" id="XP_007720308.1">
    <property type="nucleotide sequence ID" value="XM_007722118.1"/>
</dbReference>
<evidence type="ECO:0000256" key="6">
    <source>
        <dbReference type="SAM" id="MobiDB-lite"/>
    </source>
</evidence>
<dbReference type="GO" id="GO:0017183">
    <property type="term" value="P:protein histidyl modification to diphthamide"/>
    <property type="evidence" value="ECO:0007669"/>
    <property type="project" value="TreeGrafter"/>
</dbReference>
<keyword evidence="9" id="KW-1185">Reference proteome</keyword>
<dbReference type="InterPro" id="IPR014729">
    <property type="entry name" value="Rossmann-like_a/b/a_fold"/>
</dbReference>
<dbReference type="PANTHER" id="PTHR12196">
    <property type="entry name" value="DOMAIN OF UNKNOWN FUNCTION 71 DUF71 -CONTAINING PROTEIN"/>
    <property type="match status" value="1"/>
</dbReference>
<dbReference type="InterPro" id="IPR002761">
    <property type="entry name" value="Diphthami_syn_dom"/>
</dbReference>
<dbReference type="eggNOG" id="KOG2316">
    <property type="taxonomic scope" value="Eukaryota"/>
</dbReference>
<dbReference type="AlphaFoldDB" id="W9ZNM1"/>
<dbReference type="Gene3D" id="3.30.1330.40">
    <property type="entry name" value="RutC-like"/>
    <property type="match status" value="2"/>
</dbReference>
<dbReference type="PANTHER" id="PTHR12196:SF2">
    <property type="entry name" value="DIPHTHINE--AMMONIA LIGASE"/>
    <property type="match status" value="1"/>
</dbReference>
<feature type="domain" description="Diphthamide synthase" evidence="7">
    <location>
        <begin position="133"/>
        <end position="286"/>
    </location>
</feature>
<comment type="caution">
    <text evidence="8">The sequence shown here is derived from an EMBL/GenBank/DDBJ whole genome shotgun (WGS) entry which is preliminary data.</text>
</comment>